<protein>
    <submittedName>
        <fullName evidence="1">Uncharacterized protein</fullName>
    </submittedName>
</protein>
<reference evidence="1 2" key="1">
    <citation type="submission" date="2024-04" db="EMBL/GenBank/DDBJ databases">
        <title>Aurantiacibacter sp. DGU6 16S ribosomal RNA gene Genome sequencing and assembly.</title>
        <authorList>
            <person name="Park S."/>
        </authorList>
    </citation>
    <scope>NUCLEOTIDE SEQUENCE [LARGE SCALE GENOMIC DNA]</scope>
    <source>
        <strain evidence="1 2">DGU6</strain>
    </source>
</reference>
<evidence type="ECO:0000313" key="2">
    <source>
        <dbReference type="Proteomes" id="UP001497045"/>
    </source>
</evidence>
<comment type="caution">
    <text evidence="1">The sequence shown here is derived from an EMBL/GenBank/DDBJ whole genome shotgun (WGS) entry which is preliminary data.</text>
</comment>
<evidence type="ECO:0000313" key="1">
    <source>
        <dbReference type="EMBL" id="MEL1251531.1"/>
    </source>
</evidence>
<dbReference type="RefSeq" id="WP_341674081.1">
    <property type="nucleotide sequence ID" value="NZ_JBBYHV010000002.1"/>
</dbReference>
<accession>A0ABU9IH60</accession>
<organism evidence="1 2">
    <name type="scientific">Aurantiacibacter gilvus</name>
    <dbReference type="NCBI Taxonomy" id="3139141"/>
    <lineage>
        <taxon>Bacteria</taxon>
        <taxon>Pseudomonadati</taxon>
        <taxon>Pseudomonadota</taxon>
        <taxon>Alphaproteobacteria</taxon>
        <taxon>Sphingomonadales</taxon>
        <taxon>Erythrobacteraceae</taxon>
        <taxon>Aurantiacibacter</taxon>
    </lineage>
</organism>
<gene>
    <name evidence="1" type="ORF">AAEO60_12715</name>
</gene>
<dbReference type="EMBL" id="JBBYHV010000002">
    <property type="protein sequence ID" value="MEL1251531.1"/>
    <property type="molecule type" value="Genomic_DNA"/>
</dbReference>
<dbReference type="Proteomes" id="UP001497045">
    <property type="component" value="Unassembled WGS sequence"/>
</dbReference>
<sequence>MLRKAIAIVLTVAIGMFALGNALSNALSRKSPEAAAPLSVYSADAHLQLAMQEIGSGAADGTLDVTRAQDQAMQAFARDGLATEAAAILALAQEDADQRAATLDVIDDLSLRGRLLNFGLMQSAAEAGDDEAALAALDRLMVLYTNVRSQLIPAMAEYLQDESTIPAFEQILRADPEWAGSLFSYRGGGPASVGALGRLRVRLGDQVTIEPAADRQLLRSLVNADQWDEATALYALLGGSGNATGGNPDQLDWANAFPPFEWQLADERDFHARPSLDGSDVAVRIDSGRGGDFATRLVSWPEGATHLWIEHTMEPIAQLSDMSVRLTCAETNQVLVEAEFMPSVTAAQLPQTDCQWIEIALAGRAWTGRTGLSGEITEIRFGS</sequence>
<proteinExistence type="predicted"/>
<keyword evidence="2" id="KW-1185">Reference proteome</keyword>
<name>A0ABU9IH60_9SPHN</name>